<comment type="caution">
    <text evidence="1">The sequence shown here is derived from an EMBL/GenBank/DDBJ whole genome shotgun (WGS) entry which is preliminary data.</text>
</comment>
<gene>
    <name evidence="1" type="ORF">AB1Y20_006603</name>
</gene>
<evidence type="ECO:0000313" key="2">
    <source>
        <dbReference type="Proteomes" id="UP001515480"/>
    </source>
</evidence>
<protein>
    <submittedName>
        <fullName evidence="1">Uncharacterized protein</fullName>
    </submittedName>
</protein>
<name>A0AB34IYK7_PRYPA</name>
<dbReference type="EMBL" id="JBGBPQ010000015">
    <property type="protein sequence ID" value="KAL1510282.1"/>
    <property type="molecule type" value="Genomic_DNA"/>
</dbReference>
<accession>A0AB34IYK7</accession>
<reference evidence="1 2" key="1">
    <citation type="journal article" date="2024" name="Science">
        <title>Giant polyketide synthase enzymes in the biosynthesis of giant marine polyether toxins.</title>
        <authorList>
            <person name="Fallon T.R."/>
            <person name="Shende V.V."/>
            <person name="Wierzbicki I.H."/>
            <person name="Pendleton A.L."/>
            <person name="Watervoot N.F."/>
            <person name="Auber R.P."/>
            <person name="Gonzalez D.J."/>
            <person name="Wisecaver J.H."/>
            <person name="Moore B.S."/>
        </authorList>
    </citation>
    <scope>NUCLEOTIDE SEQUENCE [LARGE SCALE GENOMIC DNA]</scope>
    <source>
        <strain evidence="1 2">12B1</strain>
    </source>
</reference>
<organism evidence="1 2">
    <name type="scientific">Prymnesium parvum</name>
    <name type="common">Toxic golden alga</name>
    <dbReference type="NCBI Taxonomy" id="97485"/>
    <lineage>
        <taxon>Eukaryota</taxon>
        <taxon>Haptista</taxon>
        <taxon>Haptophyta</taxon>
        <taxon>Prymnesiophyceae</taxon>
        <taxon>Prymnesiales</taxon>
        <taxon>Prymnesiaceae</taxon>
        <taxon>Prymnesium</taxon>
    </lineage>
</organism>
<proteinExistence type="predicted"/>
<evidence type="ECO:0000313" key="1">
    <source>
        <dbReference type="EMBL" id="KAL1510282.1"/>
    </source>
</evidence>
<dbReference type="AlphaFoldDB" id="A0AB34IYK7"/>
<dbReference type="Proteomes" id="UP001515480">
    <property type="component" value="Unassembled WGS sequence"/>
</dbReference>
<sequence>MATRSRTRAAVAEPPLSPLLSERSVLLHEHAHAPLGGQFPPEVSDDDVWLPVAARDDVDDGGDIEYLAVLASAMQHGIQVEPRHTTFAVLGQHMMVALQYHGEDWQPVVMNDDVDDVDDREYLGRLNLAVIDWQEEERRARLAALVLSAMPVLQEAVTAGFNPGQLPAVEGSQTCSR</sequence>
<keyword evidence="2" id="KW-1185">Reference proteome</keyword>